<dbReference type="EMBL" id="VENJ01000010">
    <property type="protein sequence ID" value="MTJ04668.1"/>
    <property type="molecule type" value="Genomic_DNA"/>
</dbReference>
<proteinExistence type="predicted"/>
<dbReference type="AlphaFoldDB" id="A0A7C9HLU1"/>
<evidence type="ECO:0000313" key="1">
    <source>
        <dbReference type="EMBL" id="MTJ04668.1"/>
    </source>
</evidence>
<name>A0A7C9HLU1_9RHOB</name>
<sequence>MECYCRADQLSEARRRV</sequence>
<comment type="caution">
    <text evidence="1">The sequence shown here is derived from an EMBL/GenBank/DDBJ whole genome shotgun (WGS) entry which is preliminary data.</text>
</comment>
<organism evidence="1 2">
    <name type="scientific">Sediminimonas qiaohouensis</name>
    <dbReference type="NCBI Taxonomy" id="552061"/>
    <lineage>
        <taxon>Bacteria</taxon>
        <taxon>Pseudomonadati</taxon>
        <taxon>Pseudomonadota</taxon>
        <taxon>Alphaproteobacteria</taxon>
        <taxon>Rhodobacterales</taxon>
        <taxon>Roseobacteraceae</taxon>
        <taxon>Sediminimonas</taxon>
    </lineage>
</organism>
<protein>
    <submittedName>
        <fullName evidence="1">Uncharacterized protein</fullName>
    </submittedName>
</protein>
<reference evidence="1 2" key="1">
    <citation type="submission" date="2019-06" db="EMBL/GenBank/DDBJ databases">
        <title>Enrichment of Autotrophic Halophilic Microorganisms from Red Sea Brine Pool Using Microbial Electrosynthesis System.</title>
        <authorList>
            <person name="Alqahtani M.F."/>
            <person name="Bajracharya S."/>
            <person name="Katuri K.P."/>
            <person name="Ali M."/>
            <person name="Saikaly P.E."/>
        </authorList>
    </citation>
    <scope>NUCLEOTIDE SEQUENCE [LARGE SCALE GENOMIC DNA]</scope>
    <source>
        <strain evidence="1">MES6</strain>
    </source>
</reference>
<accession>A0A7C9HLU1</accession>
<evidence type="ECO:0000313" key="2">
    <source>
        <dbReference type="Proteomes" id="UP000483078"/>
    </source>
</evidence>
<dbReference type="Proteomes" id="UP000483078">
    <property type="component" value="Unassembled WGS sequence"/>
</dbReference>
<gene>
    <name evidence="1" type="ORF">FH759_08260</name>
</gene>